<feature type="domain" description="CRAL-TRIO" evidence="9">
    <location>
        <begin position="454"/>
        <end position="569"/>
    </location>
</feature>
<evidence type="ECO:0000259" key="9">
    <source>
        <dbReference type="PROSITE" id="PS50191"/>
    </source>
</evidence>
<name>A0A3L6R1C3_PANMI</name>
<evidence type="ECO:0000313" key="12">
    <source>
        <dbReference type="Proteomes" id="UP000275267"/>
    </source>
</evidence>
<feature type="domain" description="BFN" evidence="10">
    <location>
        <begin position="130"/>
        <end position="265"/>
    </location>
</feature>
<evidence type="ECO:0000256" key="4">
    <source>
        <dbReference type="ARBA" id="ARBA00022722"/>
    </source>
</evidence>
<comment type="similarity">
    <text evidence="3">Belongs to the bifunctional nuclease family.</text>
</comment>
<accession>A0A3L6R1C3</accession>
<dbReference type="InterPro" id="IPR003729">
    <property type="entry name" value="Bi_nuclease_dom"/>
</dbReference>
<dbReference type="EMBL" id="PQIB02000010">
    <property type="protein sequence ID" value="RLM92990.1"/>
    <property type="molecule type" value="Genomic_DNA"/>
</dbReference>
<dbReference type="InterPro" id="IPR001251">
    <property type="entry name" value="CRAL-TRIO_dom"/>
</dbReference>
<dbReference type="STRING" id="4540.A0A3L6R1C3"/>
<dbReference type="SUPFAM" id="SSF52087">
    <property type="entry name" value="CRAL/TRIO domain"/>
    <property type="match status" value="1"/>
</dbReference>
<dbReference type="GO" id="GO:0004518">
    <property type="term" value="F:nuclease activity"/>
    <property type="evidence" value="ECO:0007669"/>
    <property type="project" value="UniProtKB-UniRule"/>
</dbReference>
<dbReference type="SMART" id="SM00516">
    <property type="entry name" value="SEC14"/>
    <property type="match status" value="1"/>
</dbReference>
<feature type="compositionally biased region" description="Basic and acidic residues" evidence="8">
    <location>
        <begin position="318"/>
        <end position="332"/>
    </location>
</feature>
<keyword evidence="4" id="KW-0540">Nuclease</keyword>
<dbReference type="Pfam" id="PF00650">
    <property type="entry name" value="CRAL_TRIO"/>
    <property type="match status" value="1"/>
</dbReference>
<sequence length="994" mass="111874">MEIINGAVLPRHAAAAAGALTSDARVSGHLQLLRRVRLRGRACGLQADRDSFPRRFFGPPSPRRHGRSDWGGWPARCSYGSSSDGDGAAAANFDASGEEFVDSSVIEAVELRSVSDGFEIKMRDGKNLRCVQNNPRVLRLRDSAPHHAIVLKVEDGSDLLLPIIVMETPSIMLLAALRNIRIPRPTIYNVVMEMTKRMGYEVRLVRITEMVHDAYYSRLYLAKVGNEEDTISFDLKPSDAINIAFRCKVPIQVNRHIAYNNGLKVVQPKAEESYVGSDDIQITRLDRLDDQPCGEAQEFDLVRNMLIAAVEERYKDAGCEGHARSDEKRECNSDEENSEGERKVKRGTFKKRAINAGHKFRHSLRRKSRTKSGNHVVSIEDIRDAQELEIVERFRRCLLDEGLLPERHDDYHTMLRFLKARKFNIEKAKHMWSEMLKWRKEFGADNIEEFDYSELHEVVKYYPQFYHGVDKEGRPVYIELIGKVDTNKLVQITTIDRYVKYHVKEFERCLQMRFPACSIAAKKHIDSSTTILDVQGVGLKNFSKDARELIMRLQKINNDNYPEVLGSKYQTKLLEIIDGSELPDFLGGKCRCEEYGGCPKSDKGPWKDPEIIKRVLNGEANYGRRVLAVSSINQKEVGFTEPQDSTDHGKGNDASAESSSEVEDVSSPTASVNEASSKFPGHASTSDAPPIVEDSIPVVDKVVDTCSDPRNSSMASTSGSFSLRNTPATLGGLKTQIVAWLTVLIVSLLAFLRSAPSIMTKRLTNQVITCDHYSAEFPPQGYAGNGTLTSVLRRLDELEEKVQTFEVKPPQVPFEKEELLNAAFHRVDALEAELISMKKALYEALIRQDELLAYIDRQQTVKFCRHDVTNQHFDPKDRWSTTSLSFDQHGFCMPADGGNDRSSLWGSASDLTRQGRTIVRPTGSAGGPTEAMQRMGATYILRCFSSGKADMMQRNICRFPEVINYQKTRSGFLNCTSKYLQVGKSVLKNMEDQI</sequence>
<evidence type="ECO:0000313" key="11">
    <source>
        <dbReference type="EMBL" id="RLM92990.1"/>
    </source>
</evidence>
<dbReference type="InterPro" id="IPR011074">
    <property type="entry name" value="CRAL/TRIO_N_dom"/>
</dbReference>
<dbReference type="InterPro" id="IPR051026">
    <property type="entry name" value="PI/PC_transfer"/>
</dbReference>
<dbReference type="SUPFAM" id="SSF46938">
    <property type="entry name" value="CRAL/TRIO N-terminal domain"/>
    <property type="match status" value="1"/>
</dbReference>
<dbReference type="CDD" id="cd00170">
    <property type="entry name" value="SEC14"/>
    <property type="match status" value="1"/>
</dbReference>
<protein>
    <submittedName>
        <fullName evidence="11">Phosphatidylinositol/phosphatidylcholine transfer protein SFH6-like</fullName>
    </submittedName>
</protein>
<evidence type="ECO:0000256" key="2">
    <source>
        <dbReference type="ARBA" id="ARBA00004395"/>
    </source>
</evidence>
<dbReference type="Gene3D" id="1.10.8.20">
    <property type="entry name" value="N-terminal domain of phosphatidylinositol transfer protein sec14p"/>
    <property type="match status" value="1"/>
</dbReference>
<evidence type="ECO:0000256" key="7">
    <source>
        <dbReference type="ARBA" id="ARBA00038020"/>
    </source>
</evidence>
<evidence type="ECO:0000256" key="6">
    <source>
        <dbReference type="ARBA" id="ARBA00025428"/>
    </source>
</evidence>
<dbReference type="SMART" id="SM01100">
    <property type="entry name" value="CRAL_TRIO_N"/>
    <property type="match status" value="1"/>
</dbReference>
<dbReference type="GO" id="GO:0005886">
    <property type="term" value="C:plasma membrane"/>
    <property type="evidence" value="ECO:0007669"/>
    <property type="project" value="UniProtKB-SubCell"/>
</dbReference>
<proteinExistence type="inferred from homology"/>
<feature type="region of interest" description="Disordered" evidence="8">
    <location>
        <begin position="637"/>
        <end position="691"/>
    </location>
</feature>
<evidence type="ECO:0000256" key="1">
    <source>
        <dbReference type="ARBA" id="ARBA00004202"/>
    </source>
</evidence>
<dbReference type="PROSITE" id="PS50191">
    <property type="entry name" value="CRAL_TRIO"/>
    <property type="match status" value="1"/>
</dbReference>
<keyword evidence="5" id="KW-0333">Golgi apparatus</keyword>
<dbReference type="Gene3D" id="3.40.525.10">
    <property type="entry name" value="CRAL-TRIO lipid binding domain"/>
    <property type="match status" value="2"/>
</dbReference>
<dbReference type="GO" id="GO:0000139">
    <property type="term" value="C:Golgi membrane"/>
    <property type="evidence" value="ECO:0007669"/>
    <property type="project" value="UniProtKB-SubCell"/>
</dbReference>
<dbReference type="PROSITE" id="PS51658">
    <property type="entry name" value="BFN"/>
    <property type="match status" value="1"/>
</dbReference>
<dbReference type="PANTHER" id="PTHR45657:SF7">
    <property type="entry name" value="OS01G0701900 PROTEIN"/>
    <property type="match status" value="1"/>
</dbReference>
<dbReference type="Proteomes" id="UP000275267">
    <property type="component" value="Unassembled WGS sequence"/>
</dbReference>
<dbReference type="InterPro" id="IPR036273">
    <property type="entry name" value="CRAL/TRIO_N_dom_sf"/>
</dbReference>
<evidence type="ECO:0000256" key="8">
    <source>
        <dbReference type="SAM" id="MobiDB-lite"/>
    </source>
</evidence>
<reference evidence="12" key="1">
    <citation type="journal article" date="2019" name="Nat. Commun.">
        <title>The genome of broomcorn millet.</title>
        <authorList>
            <person name="Zou C."/>
            <person name="Miki D."/>
            <person name="Li D."/>
            <person name="Tang Q."/>
            <person name="Xiao L."/>
            <person name="Rajput S."/>
            <person name="Deng P."/>
            <person name="Jia W."/>
            <person name="Huang R."/>
            <person name="Zhang M."/>
            <person name="Sun Y."/>
            <person name="Hu J."/>
            <person name="Fu X."/>
            <person name="Schnable P.S."/>
            <person name="Li F."/>
            <person name="Zhang H."/>
            <person name="Feng B."/>
            <person name="Zhu X."/>
            <person name="Liu R."/>
            <person name="Schnable J.C."/>
            <person name="Zhu J.-K."/>
            <person name="Zhang H."/>
        </authorList>
    </citation>
    <scope>NUCLEOTIDE SEQUENCE [LARGE SCALE GENOMIC DNA]</scope>
</reference>
<comment type="subcellular location">
    <subcellularLocation>
        <location evidence="1">Cell membrane</location>
        <topology evidence="1">Peripheral membrane protein</topology>
    </subcellularLocation>
    <subcellularLocation>
        <location evidence="2">Golgi apparatus membrane</location>
        <topology evidence="2">Peripheral membrane protein</topology>
    </subcellularLocation>
</comment>
<keyword evidence="4" id="KW-0378">Hydrolase</keyword>
<dbReference type="PANTHER" id="PTHR45657">
    <property type="entry name" value="CRAL-TRIO DOMAIN-CONTAINING PROTEIN YKL091C-RELATED"/>
    <property type="match status" value="1"/>
</dbReference>
<dbReference type="InterPro" id="IPR036865">
    <property type="entry name" value="CRAL-TRIO_dom_sf"/>
</dbReference>
<dbReference type="InterPro" id="IPR036104">
    <property type="entry name" value="BFN_sf"/>
</dbReference>
<comment type="function">
    <text evidence="6">Bifunctional nuclease with both RNase and DNase activities. Involved in basal defense response. Participates in abscisic acid-derived callose deposition following infection by a necrotrophic pathogen.</text>
</comment>
<dbReference type="Pfam" id="PF03765">
    <property type="entry name" value="CRAL_TRIO_N"/>
    <property type="match status" value="1"/>
</dbReference>
<dbReference type="Gene3D" id="3.10.690.10">
    <property type="entry name" value="Bifunctional nuclease domain"/>
    <property type="match status" value="1"/>
</dbReference>
<gene>
    <name evidence="11" type="ORF">C2845_PM08G23060</name>
</gene>
<evidence type="ECO:0000259" key="10">
    <source>
        <dbReference type="PROSITE" id="PS51658"/>
    </source>
</evidence>
<evidence type="ECO:0000256" key="5">
    <source>
        <dbReference type="ARBA" id="ARBA00023034"/>
    </source>
</evidence>
<comment type="similarity">
    <text evidence="7">Belongs to the SFH family.</text>
</comment>
<evidence type="ECO:0000256" key="3">
    <source>
        <dbReference type="ARBA" id="ARBA00009095"/>
    </source>
</evidence>
<feature type="region of interest" description="Disordered" evidence="8">
    <location>
        <begin position="318"/>
        <end position="346"/>
    </location>
</feature>
<comment type="caution">
    <text evidence="11">The sequence shown here is derived from an EMBL/GenBank/DDBJ whole genome shotgun (WGS) entry which is preliminary data.</text>
</comment>
<dbReference type="AlphaFoldDB" id="A0A3L6R1C3"/>
<dbReference type="SUPFAM" id="SSF103256">
    <property type="entry name" value="Hypothetical protein TM0160"/>
    <property type="match status" value="1"/>
</dbReference>
<keyword evidence="12" id="KW-1185">Reference proteome</keyword>
<organism evidence="11 12">
    <name type="scientific">Panicum miliaceum</name>
    <name type="common">Proso millet</name>
    <name type="synonym">Broomcorn millet</name>
    <dbReference type="NCBI Taxonomy" id="4540"/>
    <lineage>
        <taxon>Eukaryota</taxon>
        <taxon>Viridiplantae</taxon>
        <taxon>Streptophyta</taxon>
        <taxon>Embryophyta</taxon>
        <taxon>Tracheophyta</taxon>
        <taxon>Spermatophyta</taxon>
        <taxon>Magnoliopsida</taxon>
        <taxon>Liliopsida</taxon>
        <taxon>Poales</taxon>
        <taxon>Poaceae</taxon>
        <taxon>PACMAD clade</taxon>
        <taxon>Panicoideae</taxon>
        <taxon>Panicodae</taxon>
        <taxon>Paniceae</taxon>
        <taxon>Panicinae</taxon>
        <taxon>Panicum</taxon>
        <taxon>Panicum sect. Panicum</taxon>
    </lineage>
</organism>
<dbReference type="Pfam" id="PF02577">
    <property type="entry name" value="BFN_dom"/>
    <property type="match status" value="1"/>
</dbReference>
<dbReference type="OrthoDB" id="1434354at2759"/>